<dbReference type="InterPro" id="IPR036509">
    <property type="entry name" value="Met_Sox_Rdtase_MsrA_sf"/>
</dbReference>
<dbReference type="Gene3D" id="3.30.1060.10">
    <property type="entry name" value="Peptide methionine sulphoxide reductase MsrA"/>
    <property type="match status" value="1"/>
</dbReference>
<evidence type="ECO:0000256" key="5">
    <source>
        <dbReference type="ARBA" id="ARBA00030643"/>
    </source>
</evidence>
<dbReference type="InterPro" id="IPR002569">
    <property type="entry name" value="Met_Sox_Rdtase_MsrA_dom"/>
</dbReference>
<dbReference type="GO" id="GO:0005737">
    <property type="term" value="C:cytoplasm"/>
    <property type="evidence" value="ECO:0007669"/>
    <property type="project" value="TreeGrafter"/>
</dbReference>
<proteinExistence type="inferred from homology"/>
<dbReference type="NCBIfam" id="TIGR00401">
    <property type="entry name" value="msrA"/>
    <property type="match status" value="1"/>
</dbReference>
<dbReference type="HAMAP" id="MF_01401">
    <property type="entry name" value="MsrA"/>
    <property type="match status" value="1"/>
</dbReference>
<reference evidence="9 10" key="1">
    <citation type="journal article" date="2010" name="Nature">
        <title>The Ectocarpus genome and the independent evolution of multicellularity in brown algae.</title>
        <authorList>
            <person name="Cock J.M."/>
            <person name="Sterck L."/>
            <person name="Rouze P."/>
            <person name="Scornet D."/>
            <person name="Allen A.E."/>
            <person name="Amoutzias G."/>
            <person name="Anthouard V."/>
            <person name="Artiguenave F."/>
            <person name="Aury J.M."/>
            <person name="Badger J.H."/>
            <person name="Beszteri B."/>
            <person name="Billiau K."/>
            <person name="Bonnet E."/>
            <person name="Bothwell J.H."/>
            <person name="Bowler C."/>
            <person name="Boyen C."/>
            <person name="Brownlee C."/>
            <person name="Carrano C.J."/>
            <person name="Charrier B."/>
            <person name="Cho G.Y."/>
            <person name="Coelho S.M."/>
            <person name="Collen J."/>
            <person name="Corre E."/>
            <person name="Da Silva C."/>
            <person name="Delage L."/>
            <person name="Delaroque N."/>
            <person name="Dittami S.M."/>
            <person name="Doulbeau S."/>
            <person name="Elias M."/>
            <person name="Farnham G."/>
            <person name="Gachon C.M."/>
            <person name="Gschloessl B."/>
            <person name="Heesch S."/>
            <person name="Jabbari K."/>
            <person name="Jubin C."/>
            <person name="Kawai H."/>
            <person name="Kimura K."/>
            <person name="Kloareg B."/>
            <person name="Kupper F.C."/>
            <person name="Lang D."/>
            <person name="Le Bail A."/>
            <person name="Leblanc C."/>
            <person name="Lerouge P."/>
            <person name="Lohr M."/>
            <person name="Lopez P.J."/>
            <person name="Martens C."/>
            <person name="Maumus F."/>
            <person name="Michel G."/>
            <person name="Miranda-Saavedra D."/>
            <person name="Morales J."/>
            <person name="Moreau H."/>
            <person name="Motomura T."/>
            <person name="Nagasato C."/>
            <person name="Napoli C.A."/>
            <person name="Nelson D.R."/>
            <person name="Nyvall-Collen P."/>
            <person name="Peters A.F."/>
            <person name="Pommier C."/>
            <person name="Potin P."/>
            <person name="Poulain J."/>
            <person name="Quesneville H."/>
            <person name="Read B."/>
            <person name="Rensing S.A."/>
            <person name="Ritter A."/>
            <person name="Rousvoal S."/>
            <person name="Samanta M."/>
            <person name="Samson G."/>
            <person name="Schroeder D.C."/>
            <person name="Segurens B."/>
            <person name="Strittmatter M."/>
            <person name="Tonon T."/>
            <person name="Tregear J.W."/>
            <person name="Valentin K."/>
            <person name="von Dassow P."/>
            <person name="Yamagishi T."/>
            <person name="Van de Peer Y."/>
            <person name="Wincker P."/>
        </authorList>
    </citation>
    <scope>NUCLEOTIDE SEQUENCE [LARGE SCALE GENOMIC DNA]</scope>
    <source>
        <strain evidence="10">Ec32 / CCAP1310/4</strain>
    </source>
</reference>
<evidence type="ECO:0000256" key="2">
    <source>
        <dbReference type="ARBA" id="ARBA00012502"/>
    </source>
</evidence>
<evidence type="ECO:0000256" key="4">
    <source>
        <dbReference type="ARBA" id="ARBA00030273"/>
    </source>
</evidence>
<evidence type="ECO:0000256" key="1">
    <source>
        <dbReference type="ARBA" id="ARBA00005591"/>
    </source>
</evidence>
<dbReference type="InParanoid" id="D8LJZ0"/>
<dbReference type="PANTHER" id="PTHR42799:SF2">
    <property type="entry name" value="MITOCHONDRIAL PEPTIDE METHIONINE SULFOXIDE REDUCTASE"/>
    <property type="match status" value="1"/>
</dbReference>
<organism evidence="9 10">
    <name type="scientific">Ectocarpus siliculosus</name>
    <name type="common">Brown alga</name>
    <name type="synonym">Conferva siliculosa</name>
    <dbReference type="NCBI Taxonomy" id="2880"/>
    <lineage>
        <taxon>Eukaryota</taxon>
        <taxon>Sar</taxon>
        <taxon>Stramenopiles</taxon>
        <taxon>Ochrophyta</taxon>
        <taxon>PX clade</taxon>
        <taxon>Phaeophyceae</taxon>
        <taxon>Ectocarpales</taxon>
        <taxon>Ectocarpaceae</taxon>
        <taxon>Ectocarpus</taxon>
    </lineage>
</organism>
<dbReference type="FunFam" id="3.30.1060.10:FF:000002">
    <property type="entry name" value="Peptide methionine sulfoxide reductase"/>
    <property type="match status" value="1"/>
</dbReference>
<evidence type="ECO:0000313" key="10">
    <source>
        <dbReference type="Proteomes" id="UP000002630"/>
    </source>
</evidence>
<dbReference type="EC" id="1.8.4.11" evidence="2"/>
<dbReference type="Pfam" id="PF01625">
    <property type="entry name" value="PMSR"/>
    <property type="match status" value="1"/>
</dbReference>
<keyword evidence="10" id="KW-1185">Reference proteome</keyword>
<evidence type="ECO:0000313" key="9">
    <source>
        <dbReference type="EMBL" id="CBN74459.1"/>
    </source>
</evidence>
<dbReference type="EMBL" id="FN649741">
    <property type="protein sequence ID" value="CBN74459.1"/>
    <property type="molecule type" value="Genomic_DNA"/>
</dbReference>
<name>D8LJZ0_ECTSI</name>
<protein>
    <recommendedName>
        <fullName evidence="2">peptide-methionine (S)-S-oxide reductase</fullName>
        <ecNumber evidence="2">1.8.4.11</ecNumber>
    </recommendedName>
    <alternativeName>
        <fullName evidence="5">Peptide-methionine (S)-S-oxide reductase</fullName>
    </alternativeName>
    <alternativeName>
        <fullName evidence="4">Protein-methionine-S-oxide reductase</fullName>
    </alternativeName>
</protein>
<sequence>MGNAKSMSLGPEAAAIVTKAVSPMPTPAIVETGIFAAGCFWSVELAYQRVPGVLETEVGYTDGHKKDPTYQEVCSGSTGHTEALRVKFDPRVVKYNELLTVLWDKIDPTTLNRQGNDSGTQYRSGIYYTSAEQKEIALASKAAEQAKLDKPIVTEIKEATEFYRAEDYHQKYLEKGGQCSLKGDTSNIRCYG</sequence>
<dbReference type="OMA" id="LFWESHD"/>
<evidence type="ECO:0000256" key="3">
    <source>
        <dbReference type="ARBA" id="ARBA00023002"/>
    </source>
</evidence>
<dbReference type="InterPro" id="IPR050162">
    <property type="entry name" value="MsrA_MetSO_reductase"/>
</dbReference>
<comment type="similarity">
    <text evidence="1">Belongs to the MsrA Met sulfoxide reductase family.</text>
</comment>
<evidence type="ECO:0000256" key="7">
    <source>
        <dbReference type="ARBA" id="ARBA00048782"/>
    </source>
</evidence>
<gene>
    <name evidence="9" type="primary">MSRA</name>
    <name evidence="9" type="ORF">Esi_0028_0039</name>
</gene>
<feature type="domain" description="Peptide methionine sulphoxide reductase MsrA" evidence="8">
    <location>
        <begin position="34"/>
        <end position="176"/>
    </location>
</feature>
<dbReference type="OrthoDB" id="77405at2759"/>
<dbReference type="Proteomes" id="UP000002630">
    <property type="component" value="Linkage Group LG16"/>
</dbReference>
<dbReference type="STRING" id="2880.D8LJZ0"/>
<evidence type="ECO:0000259" key="8">
    <source>
        <dbReference type="Pfam" id="PF01625"/>
    </source>
</evidence>
<accession>D8LJZ0</accession>
<dbReference type="EMBL" id="FN648464">
    <property type="protein sequence ID" value="CBN74459.1"/>
    <property type="molecule type" value="Genomic_DNA"/>
</dbReference>
<keyword evidence="3" id="KW-0560">Oxidoreductase</keyword>
<comment type="catalytic activity">
    <reaction evidence="6">
        <text>L-methionyl-[protein] + [thioredoxin]-disulfide + H2O = L-methionyl-(S)-S-oxide-[protein] + [thioredoxin]-dithiol</text>
        <dbReference type="Rhea" id="RHEA:14217"/>
        <dbReference type="Rhea" id="RHEA-COMP:10698"/>
        <dbReference type="Rhea" id="RHEA-COMP:10700"/>
        <dbReference type="Rhea" id="RHEA-COMP:12313"/>
        <dbReference type="Rhea" id="RHEA-COMP:12315"/>
        <dbReference type="ChEBI" id="CHEBI:15377"/>
        <dbReference type="ChEBI" id="CHEBI:16044"/>
        <dbReference type="ChEBI" id="CHEBI:29950"/>
        <dbReference type="ChEBI" id="CHEBI:44120"/>
        <dbReference type="ChEBI" id="CHEBI:50058"/>
        <dbReference type="EC" id="1.8.4.11"/>
    </reaction>
</comment>
<evidence type="ECO:0000256" key="6">
    <source>
        <dbReference type="ARBA" id="ARBA00047806"/>
    </source>
</evidence>
<comment type="catalytic activity">
    <reaction evidence="7">
        <text>[thioredoxin]-disulfide + L-methionine + H2O = L-methionine (S)-S-oxide + [thioredoxin]-dithiol</text>
        <dbReference type="Rhea" id="RHEA:19993"/>
        <dbReference type="Rhea" id="RHEA-COMP:10698"/>
        <dbReference type="Rhea" id="RHEA-COMP:10700"/>
        <dbReference type="ChEBI" id="CHEBI:15377"/>
        <dbReference type="ChEBI" id="CHEBI:29950"/>
        <dbReference type="ChEBI" id="CHEBI:50058"/>
        <dbReference type="ChEBI" id="CHEBI:57844"/>
        <dbReference type="ChEBI" id="CHEBI:58772"/>
        <dbReference type="EC" id="1.8.4.11"/>
    </reaction>
</comment>
<dbReference type="GO" id="GO:0034599">
    <property type="term" value="P:cellular response to oxidative stress"/>
    <property type="evidence" value="ECO:0007669"/>
    <property type="project" value="TreeGrafter"/>
</dbReference>
<dbReference type="SUPFAM" id="SSF55068">
    <property type="entry name" value="Peptide methionine sulfoxide reductase"/>
    <property type="match status" value="1"/>
</dbReference>
<dbReference type="PANTHER" id="PTHR42799">
    <property type="entry name" value="MITOCHONDRIAL PEPTIDE METHIONINE SULFOXIDE REDUCTASE"/>
    <property type="match status" value="1"/>
</dbReference>
<dbReference type="GO" id="GO:0008113">
    <property type="term" value="F:peptide-methionine (S)-S-oxide reductase activity"/>
    <property type="evidence" value="ECO:0007669"/>
    <property type="project" value="UniProtKB-EC"/>
</dbReference>
<dbReference type="AlphaFoldDB" id="D8LJZ0"/>